<keyword evidence="4" id="KW-1185">Reference proteome</keyword>
<feature type="compositionally biased region" description="Basic and acidic residues" evidence="1">
    <location>
        <begin position="588"/>
        <end position="601"/>
    </location>
</feature>
<organism evidence="3 4">
    <name type="scientific">Corynebacterium riegelii</name>
    <dbReference type="NCBI Taxonomy" id="156976"/>
    <lineage>
        <taxon>Bacteria</taxon>
        <taxon>Bacillati</taxon>
        <taxon>Actinomycetota</taxon>
        <taxon>Actinomycetes</taxon>
        <taxon>Mycobacteriales</taxon>
        <taxon>Corynebacteriaceae</taxon>
        <taxon>Corynebacterium</taxon>
    </lineage>
</organism>
<name>A0A0K1RCB0_9CORY</name>
<dbReference type="EMBL" id="CP012342">
    <property type="protein sequence ID" value="AKV59049.1"/>
    <property type="molecule type" value="Genomic_DNA"/>
</dbReference>
<dbReference type="Proteomes" id="UP000060016">
    <property type="component" value="Chromosome"/>
</dbReference>
<feature type="domain" description="FAD-dependent urate hydroxylase HpyO/Asp monooxygenase CreE-like FAD/NAD(P)-binding" evidence="2">
    <location>
        <begin position="17"/>
        <end position="201"/>
    </location>
</feature>
<reference evidence="3 4" key="1">
    <citation type="submission" date="2015-08" db="EMBL/GenBank/DDBJ databases">
        <authorList>
            <person name="Babu N.S."/>
            <person name="Beckwith C.J."/>
            <person name="Beseler K.G."/>
            <person name="Brison A."/>
            <person name="Carone J.V."/>
            <person name="Caskin T.P."/>
            <person name="Diamond M."/>
            <person name="Durham M.E."/>
            <person name="Foxe J.M."/>
            <person name="Go M."/>
            <person name="Henderson B.A."/>
            <person name="Jones I.B."/>
            <person name="McGettigan J.A."/>
            <person name="Micheletti S.J."/>
            <person name="Nasrallah M.E."/>
            <person name="Ortiz D."/>
            <person name="Piller C.R."/>
            <person name="Privatt S.R."/>
            <person name="Schneider S.L."/>
            <person name="Sharp S."/>
            <person name="Smith T.C."/>
            <person name="Stanton J.D."/>
            <person name="Ullery H.E."/>
            <person name="Wilson R.J."/>
            <person name="Serrano M.G."/>
            <person name="Buck G."/>
            <person name="Lee V."/>
            <person name="Wang Y."/>
            <person name="Carvalho R."/>
            <person name="Voegtly L."/>
            <person name="Shi R."/>
            <person name="Duckworth R."/>
            <person name="Johnson A."/>
            <person name="Loviza R."/>
            <person name="Walstead R."/>
            <person name="Shah Z."/>
            <person name="Kiflezghi M."/>
            <person name="Wade K."/>
            <person name="Ball S.L."/>
            <person name="Bradley K.W."/>
            <person name="Asai D.J."/>
            <person name="Bowman C.A."/>
            <person name="Russell D.A."/>
            <person name="Pope W.H."/>
            <person name="Jacobs-Sera D."/>
            <person name="Hendrix R.W."/>
            <person name="Hatfull G.F."/>
        </authorList>
    </citation>
    <scope>NUCLEOTIDE SEQUENCE [LARGE SCALE GENOMIC DNA]</scope>
    <source>
        <strain evidence="3 4">PUDD_83A45</strain>
    </source>
</reference>
<dbReference type="PATRIC" id="fig|156976.3.peg.1533"/>
<gene>
    <name evidence="3" type="ORF">AK829_07665</name>
</gene>
<dbReference type="PANTHER" id="PTHR40254">
    <property type="entry name" value="BLR0577 PROTEIN"/>
    <property type="match status" value="1"/>
</dbReference>
<dbReference type="InterPro" id="IPR036188">
    <property type="entry name" value="FAD/NAD-bd_sf"/>
</dbReference>
<dbReference type="PANTHER" id="PTHR40254:SF1">
    <property type="entry name" value="BLR0577 PROTEIN"/>
    <property type="match status" value="1"/>
</dbReference>
<dbReference type="InterPro" id="IPR052189">
    <property type="entry name" value="L-asp_N-monooxygenase_NS-form"/>
</dbReference>
<feature type="region of interest" description="Disordered" evidence="1">
    <location>
        <begin position="511"/>
        <end position="532"/>
    </location>
</feature>
<accession>A0A0K1RCB0</accession>
<evidence type="ECO:0000313" key="4">
    <source>
        <dbReference type="Proteomes" id="UP000060016"/>
    </source>
</evidence>
<feature type="compositionally biased region" description="Polar residues" evidence="1">
    <location>
        <begin position="511"/>
        <end position="523"/>
    </location>
</feature>
<feature type="region of interest" description="Disordered" evidence="1">
    <location>
        <begin position="574"/>
        <end position="601"/>
    </location>
</feature>
<dbReference type="AlphaFoldDB" id="A0A0K1RCB0"/>
<proteinExistence type="predicted"/>
<dbReference type="KEGG" id="crie:AK829_07665"/>
<dbReference type="STRING" id="156976.AK829_07665"/>
<dbReference type="InterPro" id="IPR038732">
    <property type="entry name" value="HpyO/CreE_NAD-binding"/>
</dbReference>
<dbReference type="Pfam" id="PF13454">
    <property type="entry name" value="NAD_binding_9"/>
    <property type="match status" value="1"/>
</dbReference>
<protein>
    <submittedName>
        <fullName evidence="3">Exopolyphosphatase</fullName>
    </submittedName>
</protein>
<evidence type="ECO:0000256" key="1">
    <source>
        <dbReference type="SAM" id="MobiDB-lite"/>
    </source>
</evidence>
<evidence type="ECO:0000313" key="3">
    <source>
        <dbReference type="EMBL" id="AKV59049.1"/>
    </source>
</evidence>
<dbReference type="RefSeq" id="WP_052205315.1">
    <property type="nucleotide sequence ID" value="NZ_CP012342.1"/>
</dbReference>
<evidence type="ECO:0000259" key="2">
    <source>
        <dbReference type="Pfam" id="PF13454"/>
    </source>
</evidence>
<sequence>MPTQLSGGFRFVAASIAIIGAGPRGISITERLAAYLRERPSQTPLTLHVIDDSQIGAGRVWDTTQTHTLCMNTLAGAVTLFTEPGATVGAPILEGPTMYEWIQALRGEHSHPLMRAHPHPLPTSFTEEIRATRPESNPSRALYGEYLRWVWQVALAQLPENVTVVEHNTRAVSIHEYGVTDAIQLADGTVIHADATVLATGWVLPGMSPAQQAFADSGVTYIGANNPVEQDVDRLAPGEQVLVRGMGMGFFDLMALVTIGRGGRFVEDASTRSGLRYEPSGREPHLAVTSGRGYPYLPKSEYHSLPPKADLTRLRAAIAAATASEAPVSFGRDLWPALARDAYAAYYTTLARVRPQALKLPLDEVLAAIGAVDLDTHASAASIFPVAEALSAACADFSTEPFHLAHWADPLAGTETLSLEELNHCIGKRMADDIREAVAAADSPIKAGLWVISAGRKPSAIATENGRGPREAALSQYMAFGQMVGSGPPLFRTRELLALADATLATFLGPNPTTEVSTGNSDATGAEGTYTARSHSRTVTATALADAFLPGPDVRTSVDALVASLRKGSRVRPFAPGGVETAAPETDASTRRTVHPDGTLDPRLHIVGIPTGKQWADTTISPMPGTNPLMLQETDKTALSLLTQAGLL</sequence>
<dbReference type="SUPFAM" id="SSF51905">
    <property type="entry name" value="FAD/NAD(P)-binding domain"/>
    <property type="match status" value="1"/>
</dbReference>